<sequence length="482" mass="54672">KEEVAHHCCGSTDDGAQPPTQYLVARGAPFGRPGRAHTPRQLVHSPLRVLVQREVVVGNRDMGSSAVGEEVENEQNGMEGRSPSVDQGSPEASNVERKGDEGMREYEDREDDDMNECKGGEGAVENGVGHDEQPSGKLDADGGSCPAPIDGSNNDATGEDDDEGHKSSRGRKRSLDKKQAMDRSPEEQMHSRSGSRSRSPSVPAGSQSPKAARSPRQRDASPSPATGRERSPSRCRDLSSSPRHDRSPSPRRRGRSRSRVRSHSRDRARGRDNARESRDEDRGRYRPRSPSPRERGGYERGSDRCDRRGGRYERDGRRDRDNRYDKDIRYERDGRYDRDVRYDRDSRYDRDVRYNRDSRYDRDVRYDRDGRYDRDSRGGRGSHRSPPGRHGPPSRTPPPAGLHLFVAGLNFIISNRELERKFMKYGNVREARVVRNPVTGESRGFGFVIMSGEEEVEESIYHLNGRDWHGRRLLVERARSIR</sequence>
<feature type="compositionally biased region" description="Low complexity" evidence="4">
    <location>
        <begin position="191"/>
        <end position="206"/>
    </location>
</feature>
<dbReference type="GO" id="GO:0005685">
    <property type="term" value="C:U1 snRNP"/>
    <property type="evidence" value="ECO:0007669"/>
    <property type="project" value="TreeGrafter"/>
</dbReference>
<dbReference type="PROSITE" id="PS50102">
    <property type="entry name" value="RRM"/>
    <property type="match status" value="1"/>
</dbReference>
<feature type="non-terminal residue" evidence="6">
    <location>
        <position position="1"/>
    </location>
</feature>
<dbReference type="OrthoDB" id="439808at2759"/>
<proteinExistence type="predicted"/>
<reference evidence="6" key="1">
    <citation type="submission" date="2020-12" db="EMBL/GenBank/DDBJ databases">
        <authorList>
            <person name="Iha C."/>
        </authorList>
    </citation>
    <scope>NUCLEOTIDE SEQUENCE</scope>
</reference>
<dbReference type="GO" id="GO:0003729">
    <property type="term" value="F:mRNA binding"/>
    <property type="evidence" value="ECO:0007669"/>
    <property type="project" value="TreeGrafter"/>
</dbReference>
<evidence type="ECO:0000256" key="3">
    <source>
        <dbReference type="PROSITE-ProRule" id="PRU00176"/>
    </source>
</evidence>
<feature type="region of interest" description="Disordered" evidence="4">
    <location>
        <begin position="1"/>
        <end position="43"/>
    </location>
</feature>
<keyword evidence="3" id="KW-0694">RNA-binding</keyword>
<feature type="compositionally biased region" description="Basic and acidic residues" evidence="4">
    <location>
        <begin position="291"/>
        <end position="319"/>
    </location>
</feature>
<keyword evidence="7" id="KW-1185">Reference proteome</keyword>
<dbReference type="PANTHER" id="PTHR13952">
    <property type="entry name" value="U1 SMALL NUCLEAR RIBONUCLEOPROTEIN 70 KD"/>
    <property type="match status" value="1"/>
</dbReference>
<feature type="region of interest" description="Disordered" evidence="4">
    <location>
        <begin position="365"/>
        <end position="401"/>
    </location>
</feature>
<gene>
    <name evidence="6" type="ORF">OSTQU699_LOCUS6621</name>
</gene>
<dbReference type="GO" id="GO:0071004">
    <property type="term" value="C:U2-type prespliceosome"/>
    <property type="evidence" value="ECO:0007669"/>
    <property type="project" value="TreeGrafter"/>
</dbReference>
<evidence type="ECO:0000259" key="5">
    <source>
        <dbReference type="PROSITE" id="PS50102"/>
    </source>
</evidence>
<dbReference type="InterPro" id="IPR012677">
    <property type="entry name" value="Nucleotide-bd_a/b_plait_sf"/>
</dbReference>
<evidence type="ECO:0000256" key="2">
    <source>
        <dbReference type="ARBA" id="ARBA00023242"/>
    </source>
</evidence>
<comment type="caution">
    <text evidence="6">The sequence shown here is derived from an EMBL/GenBank/DDBJ whole genome shotgun (WGS) entry which is preliminary data.</text>
</comment>
<evidence type="ECO:0000256" key="1">
    <source>
        <dbReference type="ARBA" id="ARBA00004123"/>
    </source>
</evidence>
<keyword evidence="2" id="KW-0539">Nucleus</keyword>
<feature type="compositionally biased region" description="Basic and acidic residues" evidence="4">
    <location>
        <begin position="365"/>
        <end position="378"/>
    </location>
</feature>
<feature type="compositionally biased region" description="Basic and acidic residues" evidence="4">
    <location>
        <begin position="176"/>
        <end position="190"/>
    </location>
</feature>
<dbReference type="Gene3D" id="3.30.70.330">
    <property type="match status" value="1"/>
</dbReference>
<feature type="region of interest" description="Disordered" evidence="4">
    <location>
        <begin position="59"/>
        <end position="319"/>
    </location>
</feature>
<organism evidence="6 7">
    <name type="scientific">Ostreobium quekettii</name>
    <dbReference type="NCBI Taxonomy" id="121088"/>
    <lineage>
        <taxon>Eukaryota</taxon>
        <taxon>Viridiplantae</taxon>
        <taxon>Chlorophyta</taxon>
        <taxon>core chlorophytes</taxon>
        <taxon>Ulvophyceae</taxon>
        <taxon>TCBD clade</taxon>
        <taxon>Bryopsidales</taxon>
        <taxon>Ostreobineae</taxon>
        <taxon>Ostreobiaceae</taxon>
        <taxon>Ostreobium</taxon>
    </lineage>
</organism>
<evidence type="ECO:0000313" key="6">
    <source>
        <dbReference type="EMBL" id="CAD7701262.1"/>
    </source>
</evidence>
<dbReference type="SMART" id="SM00360">
    <property type="entry name" value="RRM"/>
    <property type="match status" value="1"/>
</dbReference>
<feature type="compositionally biased region" description="Basic and acidic residues" evidence="4">
    <location>
        <begin position="128"/>
        <end position="140"/>
    </location>
</feature>
<feature type="compositionally biased region" description="Basic and acidic residues" evidence="4">
    <location>
        <begin position="227"/>
        <end position="248"/>
    </location>
</feature>
<evidence type="ECO:0000256" key="4">
    <source>
        <dbReference type="SAM" id="MobiDB-lite"/>
    </source>
</evidence>
<dbReference type="EMBL" id="CAJHUC010001477">
    <property type="protein sequence ID" value="CAD7701262.1"/>
    <property type="molecule type" value="Genomic_DNA"/>
</dbReference>
<accession>A0A8S1JCA0</accession>
<dbReference type="GO" id="GO:0030619">
    <property type="term" value="F:U1 snRNA binding"/>
    <property type="evidence" value="ECO:0007669"/>
    <property type="project" value="TreeGrafter"/>
</dbReference>
<feature type="compositionally biased region" description="Basic residues" evidence="4">
    <location>
        <begin position="249"/>
        <end position="262"/>
    </location>
</feature>
<feature type="domain" description="RRM" evidence="5">
    <location>
        <begin position="402"/>
        <end position="480"/>
    </location>
</feature>
<dbReference type="Proteomes" id="UP000708148">
    <property type="component" value="Unassembled WGS sequence"/>
</dbReference>
<dbReference type="GO" id="GO:0071011">
    <property type="term" value="C:precatalytic spliceosome"/>
    <property type="evidence" value="ECO:0007669"/>
    <property type="project" value="TreeGrafter"/>
</dbReference>
<dbReference type="Pfam" id="PF00076">
    <property type="entry name" value="RRM_1"/>
    <property type="match status" value="1"/>
</dbReference>
<dbReference type="AlphaFoldDB" id="A0A8S1JCA0"/>
<evidence type="ECO:0000313" key="7">
    <source>
        <dbReference type="Proteomes" id="UP000708148"/>
    </source>
</evidence>
<dbReference type="PANTHER" id="PTHR13952:SF9">
    <property type="entry name" value="SERINE_ARGININE REPETITIVE MATRIX PROTEIN 1-LIKE"/>
    <property type="match status" value="1"/>
</dbReference>
<name>A0A8S1JCA0_9CHLO</name>
<dbReference type="InterPro" id="IPR051183">
    <property type="entry name" value="U1_U11-U12_snRNP_70-35kDa"/>
</dbReference>
<dbReference type="SUPFAM" id="SSF54928">
    <property type="entry name" value="RNA-binding domain, RBD"/>
    <property type="match status" value="1"/>
</dbReference>
<protein>
    <recommendedName>
        <fullName evidence="5">RRM domain-containing protein</fullName>
    </recommendedName>
</protein>
<dbReference type="InterPro" id="IPR000504">
    <property type="entry name" value="RRM_dom"/>
</dbReference>
<dbReference type="GO" id="GO:0000398">
    <property type="term" value="P:mRNA splicing, via spliceosome"/>
    <property type="evidence" value="ECO:0007669"/>
    <property type="project" value="TreeGrafter"/>
</dbReference>
<dbReference type="InterPro" id="IPR035979">
    <property type="entry name" value="RBD_domain_sf"/>
</dbReference>
<feature type="compositionally biased region" description="Basic and acidic residues" evidence="4">
    <location>
        <begin position="94"/>
        <end position="107"/>
    </location>
</feature>
<feature type="compositionally biased region" description="Basic and acidic residues" evidence="4">
    <location>
        <begin position="263"/>
        <end position="284"/>
    </location>
</feature>
<comment type="subcellular location">
    <subcellularLocation>
        <location evidence="1">Nucleus</location>
    </subcellularLocation>
</comment>